<sequence>MNIGFIGYGDASFALSSGFRKEDQSIDLIAYDPMAFHSNFKELIQTRSKSENVQIVNSMEEVCKQTDLLFVAVPATKALEVAKEIKPFISEKHIYVDVTAASPEVKRKAHFEVRKSEALFVDCAMVGPLLVEKHKVPMLISGPGVEVLAEKLKNYHMNLKIISGNPGDSTAIKLVRSIYMKGFATLNIEMLQAARTFGVEDTVIEGIGHTMDGDSYESSMNRMVTGTSIHAERRSAELDGSITMLEEANIHSVMATAVKEKLDFISSFGLRDSFSGEAPEQWEDVIDSMSQSKTKR</sequence>
<dbReference type="SUPFAM" id="SSF48179">
    <property type="entry name" value="6-phosphogluconate dehydrogenase C-terminal domain-like"/>
    <property type="match status" value="1"/>
</dbReference>
<name>A0A7T6Z6J1_9BACI</name>
<dbReference type="KEGG" id="scia:HUG15_20465"/>
<gene>
    <name evidence="3" type="ORF">HUG15_20465</name>
</gene>
<proteinExistence type="predicted"/>
<dbReference type="Pfam" id="PF03807">
    <property type="entry name" value="F420_oxidored"/>
    <property type="match status" value="1"/>
</dbReference>
<dbReference type="InterPro" id="IPR008927">
    <property type="entry name" value="6-PGluconate_DH-like_C_sf"/>
</dbReference>
<dbReference type="AlphaFoldDB" id="A0A7T6Z6J1"/>
<reference evidence="3 4" key="1">
    <citation type="submission" date="2020-06" db="EMBL/GenBank/DDBJ databases">
        <title>Genomic analysis of Salicibibacter sp. NKC5-3.</title>
        <authorList>
            <person name="Oh Y.J."/>
        </authorList>
    </citation>
    <scope>NUCLEOTIDE SEQUENCE [LARGE SCALE GENOMIC DNA]</scope>
    <source>
        <strain evidence="3 4">NKC5-3</strain>
    </source>
</reference>
<dbReference type="InterPro" id="IPR015814">
    <property type="entry name" value="Pgluconate_DH_NAD-bd_C"/>
</dbReference>
<dbReference type="Gene3D" id="1.10.1040.10">
    <property type="entry name" value="N-(1-d-carboxylethyl)-l-norvaline Dehydrogenase, domain 2"/>
    <property type="match status" value="1"/>
</dbReference>
<feature type="domain" description="Pyrroline-5-carboxylate reductase catalytic N-terminal" evidence="1">
    <location>
        <begin position="3"/>
        <end position="100"/>
    </location>
</feature>
<evidence type="ECO:0000259" key="2">
    <source>
        <dbReference type="Pfam" id="PF09130"/>
    </source>
</evidence>
<evidence type="ECO:0000313" key="3">
    <source>
        <dbReference type="EMBL" id="QQK77721.1"/>
    </source>
</evidence>
<evidence type="ECO:0000313" key="4">
    <source>
        <dbReference type="Proteomes" id="UP000595823"/>
    </source>
</evidence>
<dbReference type="InterPro" id="IPR036291">
    <property type="entry name" value="NAD(P)-bd_dom_sf"/>
</dbReference>
<dbReference type="Pfam" id="PF09130">
    <property type="entry name" value="DUF1932"/>
    <property type="match status" value="1"/>
</dbReference>
<dbReference type="InterPro" id="IPR013328">
    <property type="entry name" value="6PGD_dom2"/>
</dbReference>
<dbReference type="RefSeq" id="WP_200125339.1">
    <property type="nucleotide sequence ID" value="NZ_CP054705.1"/>
</dbReference>
<organism evidence="3 4">
    <name type="scientific">Salicibibacter cibarius</name>
    <dbReference type="NCBI Taxonomy" id="2743000"/>
    <lineage>
        <taxon>Bacteria</taxon>
        <taxon>Bacillati</taxon>
        <taxon>Bacillota</taxon>
        <taxon>Bacilli</taxon>
        <taxon>Bacillales</taxon>
        <taxon>Bacillaceae</taxon>
        <taxon>Salicibibacter</taxon>
    </lineage>
</organism>
<accession>A0A7T6Z6J1</accession>
<dbReference type="Proteomes" id="UP000595823">
    <property type="component" value="Chromosome"/>
</dbReference>
<keyword evidence="4" id="KW-1185">Reference proteome</keyword>
<dbReference type="InterPro" id="IPR028939">
    <property type="entry name" value="P5C_Rdtase_cat_N"/>
</dbReference>
<evidence type="ECO:0000259" key="1">
    <source>
        <dbReference type="Pfam" id="PF03807"/>
    </source>
</evidence>
<feature type="domain" description="Phosphogluconate dehydrogenase NAD-binding putative C-terminal" evidence="2">
    <location>
        <begin position="194"/>
        <end position="263"/>
    </location>
</feature>
<dbReference type="EMBL" id="CP054705">
    <property type="protein sequence ID" value="QQK77721.1"/>
    <property type="molecule type" value="Genomic_DNA"/>
</dbReference>
<dbReference type="Gene3D" id="3.40.50.720">
    <property type="entry name" value="NAD(P)-binding Rossmann-like Domain"/>
    <property type="match status" value="1"/>
</dbReference>
<protein>
    <submittedName>
        <fullName evidence="3">NAD(P)-dependent oxidoreductase</fullName>
    </submittedName>
</protein>
<dbReference type="SUPFAM" id="SSF51735">
    <property type="entry name" value="NAD(P)-binding Rossmann-fold domains"/>
    <property type="match status" value="1"/>
</dbReference>